<dbReference type="Proteomes" id="UP001521150">
    <property type="component" value="Unassembled WGS sequence"/>
</dbReference>
<evidence type="ECO:0000256" key="3">
    <source>
        <dbReference type="ARBA" id="ARBA00023163"/>
    </source>
</evidence>
<dbReference type="PANTHER" id="PTHR44688:SF16">
    <property type="entry name" value="DNA-BINDING TRANSCRIPTIONAL ACTIVATOR DEVR_DOSR"/>
    <property type="match status" value="1"/>
</dbReference>
<dbReference type="SUPFAM" id="SSF46894">
    <property type="entry name" value="C-terminal effector domain of the bipartite response regulators"/>
    <property type="match status" value="1"/>
</dbReference>
<feature type="domain" description="HTH luxR-type" evidence="5">
    <location>
        <begin position="154"/>
        <end position="219"/>
    </location>
</feature>
<keyword evidence="7" id="KW-1185">Reference proteome</keyword>
<evidence type="ECO:0000256" key="1">
    <source>
        <dbReference type="ARBA" id="ARBA00023015"/>
    </source>
</evidence>
<dbReference type="SMART" id="SM00421">
    <property type="entry name" value="HTH_LUXR"/>
    <property type="match status" value="1"/>
</dbReference>
<accession>A0ABS8Z6U8</accession>
<dbReference type="PROSITE" id="PS50043">
    <property type="entry name" value="HTH_LUXR_2"/>
    <property type="match status" value="1"/>
</dbReference>
<dbReference type="InterPro" id="IPR000792">
    <property type="entry name" value="Tscrpt_reg_LuxR_C"/>
</dbReference>
<keyword evidence="3" id="KW-0804">Transcription</keyword>
<dbReference type="InterPro" id="IPR036388">
    <property type="entry name" value="WH-like_DNA-bd_sf"/>
</dbReference>
<proteinExistence type="predicted"/>
<sequence length="224" mass="24167">MCAIGERQGEQSTRAHALSLLALAQWHRGELAQASMHAKESLRIMCTFNDTLGTVLLVERLAWIAGTAGESERAAVLLGVAQQLWPLLGGQSLLGSPHYHAAHEACEQQARRALGDRAFQIAVDHGAALDLDQAVAYALGEPAQPSPSTPTAPTDEPSTPLTRRERQVAELLAQGLSNKDIAARLVIAQRTAEGHVERILTKLGFTNRIQLAAWVAEQQQGRHS</sequence>
<organism evidence="6 7">
    <name type="scientific">Kibdelosporangium philippinense</name>
    <dbReference type="NCBI Taxonomy" id="211113"/>
    <lineage>
        <taxon>Bacteria</taxon>
        <taxon>Bacillati</taxon>
        <taxon>Actinomycetota</taxon>
        <taxon>Actinomycetes</taxon>
        <taxon>Pseudonocardiales</taxon>
        <taxon>Pseudonocardiaceae</taxon>
        <taxon>Kibdelosporangium</taxon>
    </lineage>
</organism>
<keyword evidence="1" id="KW-0805">Transcription regulation</keyword>
<evidence type="ECO:0000256" key="2">
    <source>
        <dbReference type="ARBA" id="ARBA00023125"/>
    </source>
</evidence>
<dbReference type="CDD" id="cd06170">
    <property type="entry name" value="LuxR_C_like"/>
    <property type="match status" value="1"/>
</dbReference>
<dbReference type="PRINTS" id="PR00038">
    <property type="entry name" value="HTHLUXR"/>
</dbReference>
<dbReference type="EMBL" id="JAJVCN010000001">
    <property type="protein sequence ID" value="MCE7003606.1"/>
    <property type="molecule type" value="Genomic_DNA"/>
</dbReference>
<dbReference type="InterPro" id="IPR016032">
    <property type="entry name" value="Sig_transdc_resp-reg_C-effctor"/>
</dbReference>
<comment type="caution">
    <text evidence="6">The sequence shown here is derived from an EMBL/GenBank/DDBJ whole genome shotgun (WGS) entry which is preliminary data.</text>
</comment>
<feature type="region of interest" description="Disordered" evidence="4">
    <location>
        <begin position="141"/>
        <end position="161"/>
    </location>
</feature>
<evidence type="ECO:0000313" key="7">
    <source>
        <dbReference type="Proteomes" id="UP001521150"/>
    </source>
</evidence>
<reference evidence="6 7" key="1">
    <citation type="submission" date="2021-12" db="EMBL/GenBank/DDBJ databases">
        <title>Genome sequence of Kibdelosporangium philippinense ATCC 49844.</title>
        <authorList>
            <person name="Fedorov E.A."/>
            <person name="Omeragic M."/>
            <person name="Shalygina K.F."/>
            <person name="Maclea K.S."/>
        </authorList>
    </citation>
    <scope>NUCLEOTIDE SEQUENCE [LARGE SCALE GENOMIC DNA]</scope>
    <source>
        <strain evidence="6 7">ATCC 49844</strain>
    </source>
</reference>
<evidence type="ECO:0000259" key="5">
    <source>
        <dbReference type="PROSITE" id="PS50043"/>
    </source>
</evidence>
<evidence type="ECO:0000256" key="4">
    <source>
        <dbReference type="SAM" id="MobiDB-lite"/>
    </source>
</evidence>
<dbReference type="Pfam" id="PF00196">
    <property type="entry name" value="GerE"/>
    <property type="match status" value="1"/>
</dbReference>
<dbReference type="PANTHER" id="PTHR44688">
    <property type="entry name" value="DNA-BINDING TRANSCRIPTIONAL ACTIVATOR DEVR_DOSR"/>
    <property type="match status" value="1"/>
</dbReference>
<gene>
    <name evidence="6" type="ORF">LWC34_12325</name>
</gene>
<keyword evidence="2" id="KW-0238">DNA-binding</keyword>
<protein>
    <submittedName>
        <fullName evidence="6">LuxR C-terminal-related transcriptional regulator</fullName>
    </submittedName>
</protein>
<dbReference type="Gene3D" id="1.10.10.10">
    <property type="entry name" value="Winged helix-like DNA-binding domain superfamily/Winged helix DNA-binding domain"/>
    <property type="match status" value="1"/>
</dbReference>
<dbReference type="RefSeq" id="WP_233725181.1">
    <property type="nucleotide sequence ID" value="NZ_JAJVCN010000001.1"/>
</dbReference>
<feature type="compositionally biased region" description="Low complexity" evidence="4">
    <location>
        <begin position="151"/>
        <end position="160"/>
    </location>
</feature>
<evidence type="ECO:0000313" key="6">
    <source>
        <dbReference type="EMBL" id="MCE7003606.1"/>
    </source>
</evidence>
<name>A0ABS8Z6U8_9PSEU</name>